<feature type="compositionally biased region" description="Low complexity" evidence="1">
    <location>
        <begin position="71"/>
        <end position="90"/>
    </location>
</feature>
<evidence type="ECO:0000313" key="3">
    <source>
        <dbReference type="EMBL" id="PPQ90368.1"/>
    </source>
</evidence>
<keyword evidence="2" id="KW-0472">Membrane</keyword>
<keyword evidence="4" id="KW-1185">Reference proteome</keyword>
<evidence type="ECO:0000313" key="4">
    <source>
        <dbReference type="Proteomes" id="UP000283269"/>
    </source>
</evidence>
<dbReference type="Proteomes" id="UP000283269">
    <property type="component" value="Unassembled WGS sequence"/>
</dbReference>
<dbReference type="EMBL" id="NHYD01001644">
    <property type="protein sequence ID" value="PPQ90368.1"/>
    <property type="molecule type" value="Genomic_DNA"/>
</dbReference>
<sequence length="117" mass="11568">MISITSSRGSSTSSSRITAPATVSAGASLGVTPTSTVSSASNAGSGPQSTVSGNLPFLSSISQIIIRPSDTESSSPSSSATGDDSGTPTSMGLRNRMANSLSVMLSAALGIWFLLPV</sequence>
<reference evidence="3 4" key="1">
    <citation type="journal article" date="2018" name="Evol. Lett.">
        <title>Horizontal gene cluster transfer increased hallucinogenic mushroom diversity.</title>
        <authorList>
            <person name="Reynolds H.T."/>
            <person name="Vijayakumar V."/>
            <person name="Gluck-Thaler E."/>
            <person name="Korotkin H.B."/>
            <person name="Matheny P.B."/>
            <person name="Slot J.C."/>
        </authorList>
    </citation>
    <scope>NUCLEOTIDE SEQUENCE [LARGE SCALE GENOMIC DNA]</scope>
    <source>
        <strain evidence="3 4">2631</strain>
    </source>
</reference>
<keyword evidence="2" id="KW-0812">Transmembrane</keyword>
<evidence type="ECO:0000256" key="1">
    <source>
        <dbReference type="SAM" id="MobiDB-lite"/>
    </source>
</evidence>
<accession>A0A409XHY5</accession>
<keyword evidence="2" id="KW-1133">Transmembrane helix</keyword>
<dbReference type="AlphaFoldDB" id="A0A409XHY5"/>
<comment type="caution">
    <text evidence="3">The sequence shown here is derived from an EMBL/GenBank/DDBJ whole genome shotgun (WGS) entry which is preliminary data.</text>
</comment>
<feature type="transmembrane region" description="Helical" evidence="2">
    <location>
        <begin position="97"/>
        <end position="115"/>
    </location>
</feature>
<proteinExistence type="predicted"/>
<dbReference type="InParanoid" id="A0A409XHY5"/>
<evidence type="ECO:0000256" key="2">
    <source>
        <dbReference type="SAM" id="Phobius"/>
    </source>
</evidence>
<feature type="region of interest" description="Disordered" evidence="1">
    <location>
        <begin position="68"/>
        <end position="93"/>
    </location>
</feature>
<name>A0A409XHY5_PSICY</name>
<feature type="region of interest" description="Disordered" evidence="1">
    <location>
        <begin position="1"/>
        <end position="55"/>
    </location>
</feature>
<gene>
    <name evidence="3" type="ORF">CVT25_007771</name>
</gene>
<feature type="compositionally biased region" description="Polar residues" evidence="1">
    <location>
        <begin position="31"/>
        <end position="55"/>
    </location>
</feature>
<protein>
    <submittedName>
        <fullName evidence="3">Uncharacterized protein</fullName>
    </submittedName>
</protein>
<organism evidence="3 4">
    <name type="scientific">Psilocybe cyanescens</name>
    <dbReference type="NCBI Taxonomy" id="93625"/>
    <lineage>
        <taxon>Eukaryota</taxon>
        <taxon>Fungi</taxon>
        <taxon>Dikarya</taxon>
        <taxon>Basidiomycota</taxon>
        <taxon>Agaricomycotina</taxon>
        <taxon>Agaricomycetes</taxon>
        <taxon>Agaricomycetidae</taxon>
        <taxon>Agaricales</taxon>
        <taxon>Agaricineae</taxon>
        <taxon>Strophariaceae</taxon>
        <taxon>Psilocybe</taxon>
    </lineage>
</organism>
<feature type="compositionally biased region" description="Low complexity" evidence="1">
    <location>
        <begin position="1"/>
        <end position="18"/>
    </location>
</feature>